<organism evidence="3 4">
    <name type="scientific">Popillia japonica</name>
    <name type="common">Japanese beetle</name>
    <dbReference type="NCBI Taxonomy" id="7064"/>
    <lineage>
        <taxon>Eukaryota</taxon>
        <taxon>Metazoa</taxon>
        <taxon>Ecdysozoa</taxon>
        <taxon>Arthropoda</taxon>
        <taxon>Hexapoda</taxon>
        <taxon>Insecta</taxon>
        <taxon>Pterygota</taxon>
        <taxon>Neoptera</taxon>
        <taxon>Endopterygota</taxon>
        <taxon>Coleoptera</taxon>
        <taxon>Polyphaga</taxon>
        <taxon>Scarabaeiformia</taxon>
        <taxon>Scarabaeidae</taxon>
        <taxon>Rutelinae</taxon>
        <taxon>Popillia</taxon>
    </lineage>
</organism>
<feature type="compositionally biased region" description="Acidic residues" evidence="1">
    <location>
        <begin position="144"/>
        <end position="165"/>
    </location>
</feature>
<dbReference type="EMBL" id="JASPKY010000049">
    <property type="protein sequence ID" value="KAK9745423.1"/>
    <property type="molecule type" value="Genomic_DNA"/>
</dbReference>
<dbReference type="AlphaFoldDB" id="A0AAW1MGV4"/>
<reference evidence="3 4" key="1">
    <citation type="journal article" date="2024" name="BMC Genomics">
        <title>De novo assembly and annotation of Popillia japonica's genome with initial clues to its potential as an invasive pest.</title>
        <authorList>
            <person name="Cucini C."/>
            <person name="Boschi S."/>
            <person name="Funari R."/>
            <person name="Cardaioli E."/>
            <person name="Iannotti N."/>
            <person name="Marturano G."/>
            <person name="Paoli F."/>
            <person name="Bruttini M."/>
            <person name="Carapelli A."/>
            <person name="Frati F."/>
            <person name="Nardi F."/>
        </authorList>
    </citation>
    <scope>NUCLEOTIDE SEQUENCE [LARGE SCALE GENOMIC DNA]</scope>
    <source>
        <strain evidence="3">DMR45628</strain>
    </source>
</reference>
<dbReference type="PANTHER" id="PTHR35374:SF1">
    <property type="entry name" value="PROTEIN KINASE DOMAIN-CONTAINING PROTEIN"/>
    <property type="match status" value="1"/>
</dbReference>
<sequence length="375" mass="43526">MGRCKRGNKLKCDIVKVSKAIRKKYMQLKLGRADEDELFKRVYKPIAKSIQELTASIKAEITASIKAEMAAIKSPLEALDSTIKSESRSIRTPLRSLSSAIKTLRDPSSSSSLEVVKPSLENVKPPEEEKKNVTYEYKRKNEDEKEEEEEEHEKEEEEEEEEEEEKPYREIIKAYRDSHMKMVMRNPQSADELFADLHTLPKTYMDNYLKDKTNEFDLLYGIRFDHTTSNITLGNAKMDFKGNNIILNDRPYVGTPGLYELIFKSRPTKYNDKDASTYYDILQQTNVYKRHDGQKKGTASFKWMDVIRPILYKYSGQRIGGDLIADVKTPYQYVYYDDVNELVDRLQLLIASKNARNTSHNNEIMSIIEELQKPV</sequence>
<keyword evidence="4" id="KW-1185">Reference proteome</keyword>
<feature type="region of interest" description="Disordered" evidence="1">
    <location>
        <begin position="101"/>
        <end position="168"/>
    </location>
</feature>
<evidence type="ECO:0000256" key="1">
    <source>
        <dbReference type="SAM" id="MobiDB-lite"/>
    </source>
</evidence>
<feature type="compositionally biased region" description="Basic and acidic residues" evidence="1">
    <location>
        <begin position="124"/>
        <end position="143"/>
    </location>
</feature>
<evidence type="ECO:0000259" key="2">
    <source>
        <dbReference type="Pfam" id="PF26634"/>
    </source>
</evidence>
<evidence type="ECO:0000313" key="3">
    <source>
        <dbReference type="EMBL" id="KAK9745423.1"/>
    </source>
</evidence>
<dbReference type="Proteomes" id="UP001458880">
    <property type="component" value="Unassembled WGS sequence"/>
</dbReference>
<evidence type="ECO:0000313" key="4">
    <source>
        <dbReference type="Proteomes" id="UP001458880"/>
    </source>
</evidence>
<feature type="domain" description="DUF8207" evidence="2">
    <location>
        <begin position="216"/>
        <end position="311"/>
    </location>
</feature>
<name>A0AAW1MGV4_POPJA</name>
<proteinExistence type="predicted"/>
<dbReference type="Pfam" id="PF26634">
    <property type="entry name" value="DUF8207"/>
    <property type="match status" value="1"/>
</dbReference>
<dbReference type="InterPro" id="IPR058520">
    <property type="entry name" value="DUF8207"/>
</dbReference>
<comment type="caution">
    <text evidence="3">The sequence shown here is derived from an EMBL/GenBank/DDBJ whole genome shotgun (WGS) entry which is preliminary data.</text>
</comment>
<accession>A0AAW1MGV4</accession>
<feature type="compositionally biased region" description="Low complexity" evidence="1">
    <location>
        <begin position="107"/>
        <end position="123"/>
    </location>
</feature>
<gene>
    <name evidence="3" type="ORF">QE152_g6933</name>
</gene>
<dbReference type="PANTHER" id="PTHR35374">
    <property type="entry name" value="CYCLIN-DEPENDENT KINASE 11A-LIKE"/>
    <property type="match status" value="1"/>
</dbReference>
<protein>
    <recommendedName>
        <fullName evidence="2">DUF8207 domain-containing protein</fullName>
    </recommendedName>
</protein>